<dbReference type="InterPro" id="IPR025711">
    <property type="entry name" value="PepSY"/>
</dbReference>
<evidence type="ECO:0000256" key="1">
    <source>
        <dbReference type="SAM" id="MobiDB-lite"/>
    </source>
</evidence>
<feature type="region of interest" description="Disordered" evidence="1">
    <location>
        <begin position="74"/>
        <end position="139"/>
    </location>
</feature>
<proteinExistence type="predicted"/>
<organism evidence="4 5">
    <name type="scientific">Aromatoleum buckelii</name>
    <dbReference type="NCBI Taxonomy" id="200254"/>
    <lineage>
        <taxon>Bacteria</taxon>
        <taxon>Pseudomonadati</taxon>
        <taxon>Pseudomonadota</taxon>
        <taxon>Betaproteobacteria</taxon>
        <taxon>Rhodocyclales</taxon>
        <taxon>Rhodocyclaceae</taxon>
        <taxon>Aromatoleum</taxon>
    </lineage>
</organism>
<protein>
    <submittedName>
        <fullName evidence="4">PepSY domain-containing protein</fullName>
    </submittedName>
</protein>
<name>A0ABX1N5W9_9RHOO</name>
<dbReference type="RefSeq" id="WP_169199888.1">
    <property type="nucleotide sequence ID" value="NZ_WTVH02000001.1"/>
</dbReference>
<feature type="signal peptide" evidence="2">
    <location>
        <begin position="1"/>
        <end position="25"/>
    </location>
</feature>
<comment type="caution">
    <text evidence="4">The sequence shown here is derived from an EMBL/GenBank/DDBJ whole genome shotgun (WGS) entry which is preliminary data.</text>
</comment>
<dbReference type="Pfam" id="PF13670">
    <property type="entry name" value="PepSY_2"/>
    <property type="match status" value="1"/>
</dbReference>
<feature type="domain" description="PepSY" evidence="3">
    <location>
        <begin position="12"/>
        <end position="90"/>
    </location>
</feature>
<dbReference type="Proteomes" id="UP000601990">
    <property type="component" value="Unassembled WGS sequence"/>
</dbReference>
<keyword evidence="2" id="KW-0732">Signal</keyword>
<gene>
    <name evidence="4" type="ORF">GO608_15180</name>
</gene>
<evidence type="ECO:0000259" key="3">
    <source>
        <dbReference type="Pfam" id="PF13670"/>
    </source>
</evidence>
<dbReference type="EMBL" id="WTVH01000034">
    <property type="protein sequence ID" value="NMF94669.1"/>
    <property type="molecule type" value="Genomic_DNA"/>
</dbReference>
<evidence type="ECO:0000256" key="2">
    <source>
        <dbReference type="SAM" id="SignalP"/>
    </source>
</evidence>
<evidence type="ECO:0000313" key="5">
    <source>
        <dbReference type="Proteomes" id="UP000601990"/>
    </source>
</evidence>
<accession>A0ABX1N5W9</accession>
<keyword evidence="5" id="KW-1185">Reference proteome</keyword>
<evidence type="ECO:0000313" key="4">
    <source>
        <dbReference type="EMBL" id="NMF94669.1"/>
    </source>
</evidence>
<feature type="chain" id="PRO_5046836209" evidence="2">
    <location>
        <begin position="26"/>
        <end position="139"/>
    </location>
</feature>
<reference evidence="4" key="1">
    <citation type="submission" date="2019-12" db="EMBL/GenBank/DDBJ databases">
        <title>Comparative genomics gives insights into the taxonomy of the Azoarcus-Aromatoleum group and reveals separate origins of nif in the plant-associated Azoarcus and non-plant-associated Aromatoleum sub-groups.</title>
        <authorList>
            <person name="Lafos M."/>
            <person name="Maluk M."/>
            <person name="Batista M."/>
            <person name="Junghare M."/>
            <person name="Carmona M."/>
            <person name="Faoro H."/>
            <person name="Cruz L.M."/>
            <person name="Battistoni F."/>
            <person name="De Souza E."/>
            <person name="Pedrosa F."/>
            <person name="Chen W.-M."/>
            <person name="Poole P.S."/>
            <person name="Dixon R.A."/>
            <person name="James E.K."/>
        </authorList>
    </citation>
    <scope>NUCLEOTIDE SEQUENCE</scope>
    <source>
        <strain evidence="4">U120</strain>
    </source>
</reference>
<feature type="compositionally biased region" description="Basic and acidic residues" evidence="1">
    <location>
        <begin position="87"/>
        <end position="107"/>
    </location>
</feature>
<sequence>MKPRHPLAHGVLALSLSLLAVLAEADDDCDVPIQRWQSRDAALRMAAERGWQVQRLKIDDGCYEIRGTDAGGRRFKAKINPQTLEPVEMKVRDHDPNRDRHRERSRSNETGAAPPPADAATSGANPSITPGTAPGGRTE</sequence>